<gene>
    <name evidence="3" type="ORF">K6Y31_14225</name>
</gene>
<keyword evidence="3" id="KW-0808">Transferase</keyword>
<keyword evidence="1" id="KW-0812">Transmembrane</keyword>
<feature type="transmembrane region" description="Helical" evidence="1">
    <location>
        <begin position="69"/>
        <end position="86"/>
    </location>
</feature>
<dbReference type="RefSeq" id="WP_233053630.1">
    <property type="nucleotide sequence ID" value="NZ_JAIMJA010000014.1"/>
</dbReference>
<dbReference type="PANTHER" id="PTHR23028">
    <property type="entry name" value="ACETYLTRANSFERASE"/>
    <property type="match status" value="1"/>
</dbReference>
<name>A0ABS8WAA1_9GAMM</name>
<protein>
    <submittedName>
        <fullName evidence="3">Acyltransferase</fullName>
    </submittedName>
</protein>
<comment type="caution">
    <text evidence="3">The sequence shown here is derived from an EMBL/GenBank/DDBJ whole genome shotgun (WGS) entry which is preliminary data.</text>
</comment>
<feature type="transmembrane region" description="Helical" evidence="1">
    <location>
        <begin position="310"/>
        <end position="329"/>
    </location>
</feature>
<dbReference type="GO" id="GO:0016746">
    <property type="term" value="F:acyltransferase activity"/>
    <property type="evidence" value="ECO:0007669"/>
    <property type="project" value="UniProtKB-KW"/>
</dbReference>
<dbReference type="InterPro" id="IPR050879">
    <property type="entry name" value="Acyltransferase_3"/>
</dbReference>
<keyword evidence="3" id="KW-0012">Acyltransferase</keyword>
<reference evidence="3 4" key="1">
    <citation type="journal article" date="2022" name="Environ. Microbiol. Rep.">
        <title>Eco-phylogenetic analyses reveal divergent evolution of vitamin B12 metabolism in the marine bacterial family 'Psychromonadaceae'.</title>
        <authorList>
            <person name="Jin X."/>
            <person name="Yang Y."/>
            <person name="Cao H."/>
            <person name="Gao B."/>
            <person name="Zhao Z."/>
        </authorList>
    </citation>
    <scope>NUCLEOTIDE SEQUENCE [LARGE SCALE GENOMIC DNA]</scope>
    <source>
        <strain evidence="3 4">MKS20</strain>
    </source>
</reference>
<feature type="domain" description="Acyltransferase 3" evidence="2">
    <location>
        <begin position="6"/>
        <end position="324"/>
    </location>
</feature>
<sequence length="358" mass="41128">MRFDTLDSIRGLAALVVVIFHLHYGFPGYLAVDLFFILSGFVLSYRYFNPANQGEISLTDFTVARLSRLYPLHLFCLIVVLVFYIVTDTFPDKGDGNIYTFVQHLFLLQNTGMSTWWVSWNQPSWSISVEFWVNLIVFAWVAWRANTLFLLVFSILGYTALVANIKHLDVHIQLLFGFLNAGMVRCFAGFFLGMVLYRLFVAIKQCQFKNSSPKLTFGLFSAAELTLIAASAYLLLLAPMRTKMDFNSPFIFAALVFCFAWQGGVVSWLFKHLRLAFLGTLSYSLYLNHYWVINVMKALDLPNYGIKLEVFAWVFGLLIPISLATYYLIEKPGQRWARARWQGIKQWQQVQQGVAQQP</sequence>
<feature type="transmembrane region" description="Helical" evidence="1">
    <location>
        <begin position="125"/>
        <end position="142"/>
    </location>
</feature>
<dbReference type="Pfam" id="PF01757">
    <property type="entry name" value="Acyl_transf_3"/>
    <property type="match status" value="1"/>
</dbReference>
<evidence type="ECO:0000313" key="4">
    <source>
        <dbReference type="Proteomes" id="UP001201273"/>
    </source>
</evidence>
<accession>A0ABS8WAA1</accession>
<dbReference type="Proteomes" id="UP001201273">
    <property type="component" value="Unassembled WGS sequence"/>
</dbReference>
<feature type="transmembrane region" description="Helical" evidence="1">
    <location>
        <begin position="148"/>
        <end position="165"/>
    </location>
</feature>
<feature type="transmembrane region" description="Helical" evidence="1">
    <location>
        <begin position="250"/>
        <end position="270"/>
    </location>
</feature>
<feature type="transmembrane region" description="Helical" evidence="1">
    <location>
        <begin position="217"/>
        <end position="238"/>
    </location>
</feature>
<dbReference type="InterPro" id="IPR002656">
    <property type="entry name" value="Acyl_transf_3_dom"/>
</dbReference>
<evidence type="ECO:0000259" key="2">
    <source>
        <dbReference type="Pfam" id="PF01757"/>
    </source>
</evidence>
<keyword evidence="1" id="KW-0472">Membrane</keyword>
<feature type="transmembrane region" description="Helical" evidence="1">
    <location>
        <begin position="30"/>
        <end position="48"/>
    </location>
</feature>
<feature type="transmembrane region" description="Helical" evidence="1">
    <location>
        <begin position="174"/>
        <end position="197"/>
    </location>
</feature>
<keyword evidence="4" id="KW-1185">Reference proteome</keyword>
<evidence type="ECO:0000256" key="1">
    <source>
        <dbReference type="SAM" id="Phobius"/>
    </source>
</evidence>
<proteinExistence type="predicted"/>
<evidence type="ECO:0000313" key="3">
    <source>
        <dbReference type="EMBL" id="MCE2595966.1"/>
    </source>
</evidence>
<dbReference type="EMBL" id="JAIMJA010000014">
    <property type="protein sequence ID" value="MCE2595966.1"/>
    <property type="molecule type" value="Genomic_DNA"/>
</dbReference>
<keyword evidence="1" id="KW-1133">Transmembrane helix</keyword>
<organism evidence="3 4">
    <name type="scientific">Motilimonas cestriensis</name>
    <dbReference type="NCBI Taxonomy" id="2742685"/>
    <lineage>
        <taxon>Bacteria</taxon>
        <taxon>Pseudomonadati</taxon>
        <taxon>Pseudomonadota</taxon>
        <taxon>Gammaproteobacteria</taxon>
        <taxon>Alteromonadales</taxon>
        <taxon>Alteromonadales genera incertae sedis</taxon>
        <taxon>Motilimonas</taxon>
    </lineage>
</organism>